<dbReference type="AlphaFoldDB" id="A0A4Y6PQ83"/>
<evidence type="ECO:0000256" key="1">
    <source>
        <dbReference type="SAM" id="MobiDB-lite"/>
    </source>
</evidence>
<feature type="compositionally biased region" description="Basic and acidic residues" evidence="1">
    <location>
        <begin position="37"/>
        <end position="52"/>
    </location>
</feature>
<proteinExistence type="predicted"/>
<gene>
    <name evidence="3" type="ORF">FIV42_06385</name>
</gene>
<dbReference type="PROSITE" id="PS51257">
    <property type="entry name" value="PROKAR_LIPOPROTEIN"/>
    <property type="match status" value="1"/>
</dbReference>
<reference evidence="3 4" key="1">
    <citation type="submission" date="2019-06" db="EMBL/GenBank/DDBJ databases">
        <title>Persicimonas caeni gen. nov., sp. nov., a predatory bacterium isolated from solar saltern.</title>
        <authorList>
            <person name="Wang S."/>
        </authorList>
    </citation>
    <scope>NUCLEOTIDE SEQUENCE [LARGE SCALE GENOMIC DNA]</scope>
    <source>
        <strain evidence="3 4">YN101</strain>
    </source>
</reference>
<keyword evidence="2" id="KW-0732">Signal</keyword>
<dbReference type="RefSeq" id="WP_141196867.1">
    <property type="nucleotide sequence ID" value="NZ_CP041186.1"/>
</dbReference>
<evidence type="ECO:0008006" key="5">
    <source>
        <dbReference type="Google" id="ProtNLM"/>
    </source>
</evidence>
<dbReference type="EMBL" id="CP041186">
    <property type="protein sequence ID" value="QDG50373.1"/>
    <property type="molecule type" value="Genomic_DNA"/>
</dbReference>
<accession>A0A5B8Y1M1</accession>
<evidence type="ECO:0000313" key="3">
    <source>
        <dbReference type="EMBL" id="QDG50373.1"/>
    </source>
</evidence>
<sequence length="188" mass="20746">MKKQLTILCLLLVALATACEKQDAEQAEQPADEATEAAEKTAEAEGDEKAEPAEEQEEGASQTDIPADQTMKGKTEGGNFYVVVTPKPNPIPFQELFELDVKVYETEKAEKLVEGVELDQVRATMPAHKHGMKTEPKVAKNEDGSFTVTGMKFHMQGEGEHGYWLVETVLNKDGTIDQAKFDVQCCRE</sequence>
<evidence type="ECO:0000313" key="4">
    <source>
        <dbReference type="Proteomes" id="UP000315995"/>
    </source>
</evidence>
<keyword evidence="4" id="KW-1185">Reference proteome</keyword>
<dbReference type="OrthoDB" id="5526796at2"/>
<dbReference type="Proteomes" id="UP000315995">
    <property type="component" value="Chromosome"/>
</dbReference>
<protein>
    <recommendedName>
        <fullName evidence="5">YtkA-like domain-containing protein</fullName>
    </recommendedName>
</protein>
<feature type="region of interest" description="Disordered" evidence="1">
    <location>
        <begin position="21"/>
        <end position="74"/>
    </location>
</feature>
<organism evidence="3 4">
    <name type="scientific">Persicimonas caeni</name>
    <dbReference type="NCBI Taxonomy" id="2292766"/>
    <lineage>
        <taxon>Bacteria</taxon>
        <taxon>Deltaproteobacteria</taxon>
        <taxon>Bradymonadales</taxon>
        <taxon>Bradymonadaceae</taxon>
        <taxon>Persicimonas</taxon>
    </lineage>
</organism>
<feature type="signal peptide" evidence="2">
    <location>
        <begin position="1"/>
        <end position="18"/>
    </location>
</feature>
<feature type="chain" id="PRO_5030106234" description="YtkA-like domain-containing protein" evidence="2">
    <location>
        <begin position="19"/>
        <end position="188"/>
    </location>
</feature>
<accession>A0A4Y6PQ83</accession>
<name>A0A4Y6PQ83_PERCE</name>
<evidence type="ECO:0000256" key="2">
    <source>
        <dbReference type="SAM" id="SignalP"/>
    </source>
</evidence>